<accession>A0A8B4Q5J3</accession>
<proteinExistence type="inferred from homology"/>
<dbReference type="SUPFAM" id="SSF102405">
    <property type="entry name" value="MCP/YpsA-like"/>
    <property type="match status" value="1"/>
</dbReference>
<dbReference type="GO" id="GO:0005829">
    <property type="term" value="C:cytosol"/>
    <property type="evidence" value="ECO:0007669"/>
    <property type="project" value="TreeGrafter"/>
</dbReference>
<organism evidence="3 5">
    <name type="scientific">Kurthia zopfii</name>
    <dbReference type="NCBI Taxonomy" id="1650"/>
    <lineage>
        <taxon>Bacteria</taxon>
        <taxon>Bacillati</taxon>
        <taxon>Bacillota</taxon>
        <taxon>Bacilli</taxon>
        <taxon>Bacillales</taxon>
        <taxon>Caryophanaceae</taxon>
        <taxon>Kurthia</taxon>
    </lineage>
</organism>
<keyword evidence="2" id="KW-0378">Hydrolase</keyword>
<dbReference type="Proteomes" id="UP000254330">
    <property type="component" value="Unassembled WGS sequence"/>
</dbReference>
<dbReference type="EC" id="3.2.2.n1" evidence="2"/>
<dbReference type="NCBIfam" id="TIGR00730">
    <property type="entry name" value="Rossman fold protein, TIGR00730 family"/>
    <property type="match status" value="1"/>
</dbReference>
<dbReference type="Proteomes" id="UP000294641">
    <property type="component" value="Unassembled WGS sequence"/>
</dbReference>
<dbReference type="InterPro" id="IPR005269">
    <property type="entry name" value="LOG"/>
</dbReference>
<evidence type="ECO:0000313" key="4">
    <source>
        <dbReference type="EMBL" id="TDR37822.1"/>
    </source>
</evidence>
<evidence type="ECO:0000313" key="3">
    <source>
        <dbReference type="EMBL" id="STX08498.1"/>
    </source>
</evidence>
<gene>
    <name evidence="3" type="primary">yvdD</name>
    <name evidence="4" type="ORF">DFR61_11960</name>
    <name evidence="3" type="ORF">NCTC10597_00159</name>
</gene>
<dbReference type="AlphaFoldDB" id="A0A8B4Q5J3"/>
<dbReference type="InterPro" id="IPR031100">
    <property type="entry name" value="LOG_fam"/>
</dbReference>
<protein>
    <recommendedName>
        <fullName evidence="2">Cytokinin riboside 5'-monophosphate phosphoribohydrolase</fullName>
        <ecNumber evidence="2">3.2.2.n1</ecNumber>
    </recommendedName>
</protein>
<dbReference type="GO" id="GO:0009691">
    <property type="term" value="P:cytokinin biosynthetic process"/>
    <property type="evidence" value="ECO:0007669"/>
    <property type="project" value="UniProtKB-UniRule"/>
</dbReference>
<dbReference type="GO" id="GO:0016799">
    <property type="term" value="F:hydrolase activity, hydrolyzing N-glycosyl compounds"/>
    <property type="evidence" value="ECO:0007669"/>
    <property type="project" value="TreeGrafter"/>
</dbReference>
<reference evidence="3 5" key="1">
    <citation type="submission" date="2018-06" db="EMBL/GenBank/DDBJ databases">
        <authorList>
            <consortium name="Pathogen Informatics"/>
            <person name="Doyle S."/>
        </authorList>
    </citation>
    <scope>NUCLEOTIDE SEQUENCE [LARGE SCALE GENOMIC DNA]</scope>
    <source>
        <strain evidence="3 5">NCTC10597</strain>
    </source>
</reference>
<evidence type="ECO:0000256" key="1">
    <source>
        <dbReference type="ARBA" id="ARBA00006763"/>
    </source>
</evidence>
<keyword evidence="2" id="KW-0203">Cytokinin biosynthesis</keyword>
<dbReference type="EMBL" id="SNZG01000019">
    <property type="protein sequence ID" value="TDR37822.1"/>
    <property type="molecule type" value="Genomic_DNA"/>
</dbReference>
<reference evidence="4 6" key="2">
    <citation type="submission" date="2019-03" db="EMBL/GenBank/DDBJ databases">
        <title>Genomic Encyclopedia of Type Strains, Phase IV (KMG-IV): sequencing the most valuable type-strain genomes for metagenomic binning, comparative biology and taxonomic classification.</title>
        <authorList>
            <person name="Goeker M."/>
        </authorList>
    </citation>
    <scope>NUCLEOTIDE SEQUENCE [LARGE SCALE GENOMIC DNA]</scope>
    <source>
        <strain evidence="4 6">DSM 20580</strain>
    </source>
</reference>
<evidence type="ECO:0000313" key="6">
    <source>
        <dbReference type="Proteomes" id="UP000294641"/>
    </source>
</evidence>
<dbReference type="PANTHER" id="PTHR31223:SF70">
    <property type="entry name" value="LOG FAMILY PROTEIN YJL055W"/>
    <property type="match status" value="1"/>
</dbReference>
<dbReference type="Pfam" id="PF03641">
    <property type="entry name" value="Lysine_decarbox"/>
    <property type="match status" value="1"/>
</dbReference>
<dbReference type="EMBL" id="UGNP01000001">
    <property type="protein sequence ID" value="STX08498.1"/>
    <property type="molecule type" value="Genomic_DNA"/>
</dbReference>
<evidence type="ECO:0000313" key="5">
    <source>
        <dbReference type="Proteomes" id="UP000254330"/>
    </source>
</evidence>
<sequence length="186" mass="20750">MKFLEACILKSIAVFCGSRFGVNPLFKVKAVELGKKLAENNITLIYGGANVGIMGLIADTVLAEGGKVIGVMPKSLEEREITHENLSELYIVDTMHERKQKMMDLSDGFIVYPGGIGTMEEYFEVFTWNMIGIIDKPCVLLNIEDYYTNLGKFLEQMCEEGFLNEAAFDKSILTDSIDEAIKIVTK</sequence>
<dbReference type="PANTHER" id="PTHR31223">
    <property type="entry name" value="LOG FAMILY PROTEIN YJL055W"/>
    <property type="match status" value="1"/>
</dbReference>
<dbReference type="Gene3D" id="3.40.50.450">
    <property type="match status" value="1"/>
</dbReference>
<keyword evidence="6" id="KW-1185">Reference proteome</keyword>
<name>A0A8B4Q5J3_9BACL</name>
<comment type="similarity">
    <text evidence="1 2">Belongs to the LOG family.</text>
</comment>
<evidence type="ECO:0000256" key="2">
    <source>
        <dbReference type="RuleBase" id="RU363015"/>
    </source>
</evidence>
<comment type="caution">
    <text evidence="3">The sequence shown here is derived from an EMBL/GenBank/DDBJ whole genome shotgun (WGS) entry which is preliminary data.</text>
</comment>